<comment type="similarity">
    <text evidence="1 9">Belongs to the beta-class carbonic anhydrase family.</text>
</comment>
<evidence type="ECO:0000256" key="5">
    <source>
        <dbReference type="ARBA" id="ARBA00023239"/>
    </source>
</evidence>
<keyword evidence="10" id="KW-0812">Transmembrane</keyword>
<comment type="cofactor">
    <cofactor evidence="8">
        <name>Zn(2+)</name>
        <dbReference type="ChEBI" id="CHEBI:29105"/>
    </cofactor>
    <text evidence="8">Binds 1 zinc ion per subunit.</text>
</comment>
<dbReference type="EMBL" id="ANNX02000031">
    <property type="protein sequence ID" value="KYC40068.1"/>
    <property type="molecule type" value="Genomic_DNA"/>
</dbReference>
<feature type="transmembrane region" description="Helical" evidence="10">
    <location>
        <begin position="12"/>
        <end position="34"/>
    </location>
</feature>
<dbReference type="GO" id="GO:0004089">
    <property type="term" value="F:carbonate dehydratase activity"/>
    <property type="evidence" value="ECO:0007669"/>
    <property type="project" value="UniProtKB-UniRule"/>
</dbReference>
<dbReference type="PROSITE" id="PS00704">
    <property type="entry name" value="PROK_CO2_ANHYDRASE_1"/>
    <property type="match status" value="1"/>
</dbReference>
<dbReference type="SMART" id="SM00947">
    <property type="entry name" value="Pro_CA"/>
    <property type="match status" value="1"/>
</dbReference>
<dbReference type="InterPro" id="IPR015892">
    <property type="entry name" value="Carbonic_anhydrase_CS"/>
</dbReference>
<protein>
    <recommendedName>
        <fullName evidence="2 9">Carbonic anhydrase</fullName>
        <ecNumber evidence="2 9">4.2.1.1</ecNumber>
    </recommendedName>
    <alternativeName>
        <fullName evidence="9">Carbonate dehydratase</fullName>
    </alternativeName>
</protein>
<dbReference type="InterPro" id="IPR001765">
    <property type="entry name" value="Carbonic_anhydrase"/>
</dbReference>
<feature type="binding site" evidence="8">
    <location>
        <position position="149"/>
    </location>
    <ligand>
        <name>Zn(2+)</name>
        <dbReference type="ChEBI" id="CHEBI:29105"/>
    </ligand>
</feature>
<comment type="function">
    <text evidence="9">Reversible hydration of carbon dioxide.</text>
</comment>
<evidence type="ECO:0000256" key="1">
    <source>
        <dbReference type="ARBA" id="ARBA00006217"/>
    </source>
</evidence>
<evidence type="ECO:0000256" key="2">
    <source>
        <dbReference type="ARBA" id="ARBA00012925"/>
    </source>
</evidence>
<keyword evidence="5 9" id="KW-0456">Lyase</keyword>
<dbReference type="PANTHER" id="PTHR11002">
    <property type="entry name" value="CARBONIC ANHYDRASE"/>
    <property type="match status" value="1"/>
</dbReference>
<dbReference type="FunFam" id="3.40.1050.10:FF:000006">
    <property type="entry name" value="Carbonic anhydrase"/>
    <property type="match status" value="1"/>
</dbReference>
<evidence type="ECO:0000256" key="8">
    <source>
        <dbReference type="PIRSR" id="PIRSR601765-1"/>
    </source>
</evidence>
<proteinExistence type="inferred from homology"/>
<sequence>MNENHRLIDRRRFLNLTGTSGIALVAAVTGSAFWSMQPKQAIADSVPPLDPDAALKRLMDGNQRFVQQKGQHPDQSKARIKEVAQAQHPFAALLCCADSRVPPEILFDEGIGDLFDIRVAGNIVTDEVLGSLEYAVGILNTPLIMVLGHERCGAVTAAVQGESLPGHIGSFVKAIKPVIAKTKSESSDDPVDKAVIANVQYQVQKLKQNSTILSQRLSEGKLKIVGGRYDLDTGEVGLI</sequence>
<dbReference type="EC" id="4.2.1.1" evidence="2 9"/>
<comment type="caution">
    <text evidence="11">The sequence shown here is derived from an EMBL/GenBank/DDBJ whole genome shotgun (WGS) entry which is preliminary data.</text>
</comment>
<dbReference type="PROSITE" id="PS00705">
    <property type="entry name" value="PROK_CO2_ANHYDRASE_2"/>
    <property type="match status" value="1"/>
</dbReference>
<dbReference type="InterPro" id="IPR036874">
    <property type="entry name" value="Carbonic_anhydrase_sf"/>
</dbReference>
<evidence type="ECO:0000313" key="11">
    <source>
        <dbReference type="EMBL" id="KYC40068.1"/>
    </source>
</evidence>
<evidence type="ECO:0000256" key="4">
    <source>
        <dbReference type="ARBA" id="ARBA00022833"/>
    </source>
</evidence>
<dbReference type="CDD" id="cd03378">
    <property type="entry name" value="beta_CA_cladeC"/>
    <property type="match status" value="1"/>
</dbReference>
<dbReference type="STRING" id="128403.WA1_29375"/>
<dbReference type="PROSITE" id="PS51318">
    <property type="entry name" value="TAT"/>
    <property type="match status" value="1"/>
</dbReference>
<dbReference type="GO" id="GO:0015976">
    <property type="term" value="P:carbon utilization"/>
    <property type="evidence" value="ECO:0007669"/>
    <property type="project" value="InterPro"/>
</dbReference>
<keyword evidence="10" id="KW-1133">Transmembrane helix</keyword>
<dbReference type="AlphaFoldDB" id="A0A139X5U5"/>
<dbReference type="Pfam" id="PF00484">
    <property type="entry name" value="Pro_CA"/>
    <property type="match status" value="1"/>
</dbReference>
<evidence type="ECO:0000256" key="7">
    <source>
        <dbReference type="ARBA" id="ARBA00048348"/>
    </source>
</evidence>
<dbReference type="Proteomes" id="UP000076925">
    <property type="component" value="Unassembled WGS sequence"/>
</dbReference>
<dbReference type="SUPFAM" id="SSF53056">
    <property type="entry name" value="beta-carbonic anhydrase, cab"/>
    <property type="match status" value="1"/>
</dbReference>
<feature type="binding site" evidence="8">
    <location>
        <position position="152"/>
    </location>
    <ligand>
        <name>Zn(2+)</name>
        <dbReference type="ChEBI" id="CHEBI:29105"/>
    </ligand>
</feature>
<feature type="binding site" evidence="8">
    <location>
        <position position="98"/>
    </location>
    <ligand>
        <name>Zn(2+)</name>
        <dbReference type="ChEBI" id="CHEBI:29105"/>
    </ligand>
</feature>
<keyword evidence="12" id="KW-1185">Reference proteome</keyword>
<dbReference type="Gene3D" id="3.40.1050.10">
    <property type="entry name" value="Carbonic anhydrase"/>
    <property type="match status" value="1"/>
</dbReference>
<name>A0A139X5U5_9CYAN</name>
<evidence type="ECO:0000256" key="6">
    <source>
        <dbReference type="ARBA" id="ARBA00024993"/>
    </source>
</evidence>
<keyword evidence="3 8" id="KW-0479">Metal-binding</keyword>
<reference evidence="11 12" key="1">
    <citation type="journal article" date="2013" name="Genome Biol. Evol.">
        <title>Genomes of Stigonematalean cyanobacteria (subsection V) and the evolution of oxygenic photosynthesis from prokaryotes to plastids.</title>
        <authorList>
            <person name="Dagan T."/>
            <person name="Roettger M."/>
            <person name="Stucken K."/>
            <person name="Landan G."/>
            <person name="Koch R."/>
            <person name="Major P."/>
            <person name="Gould S.B."/>
            <person name="Goremykin V.V."/>
            <person name="Rippka R."/>
            <person name="Tandeau de Marsac N."/>
            <person name="Gugger M."/>
            <person name="Lockhart P.J."/>
            <person name="Allen J.F."/>
            <person name="Brune I."/>
            <person name="Maus I."/>
            <person name="Puhler A."/>
            <person name="Martin W.F."/>
        </authorList>
    </citation>
    <scope>NUCLEOTIDE SEQUENCE [LARGE SCALE GENOMIC DNA]</scope>
    <source>
        <strain evidence="11 12">PCC 7110</strain>
    </source>
</reference>
<evidence type="ECO:0000256" key="9">
    <source>
        <dbReference type="RuleBase" id="RU003956"/>
    </source>
</evidence>
<comment type="catalytic activity">
    <reaction evidence="7 9">
        <text>hydrogencarbonate + H(+) = CO2 + H2O</text>
        <dbReference type="Rhea" id="RHEA:10748"/>
        <dbReference type="ChEBI" id="CHEBI:15377"/>
        <dbReference type="ChEBI" id="CHEBI:15378"/>
        <dbReference type="ChEBI" id="CHEBI:16526"/>
        <dbReference type="ChEBI" id="CHEBI:17544"/>
        <dbReference type="EC" id="4.2.1.1"/>
    </reaction>
</comment>
<feature type="binding site" evidence="8">
    <location>
        <position position="96"/>
    </location>
    <ligand>
        <name>Zn(2+)</name>
        <dbReference type="ChEBI" id="CHEBI:29105"/>
    </ligand>
</feature>
<evidence type="ECO:0000256" key="3">
    <source>
        <dbReference type="ARBA" id="ARBA00022723"/>
    </source>
</evidence>
<dbReference type="PANTHER" id="PTHR11002:SF79">
    <property type="entry name" value="CARBONIC ANHYDRASE 2"/>
    <property type="match status" value="1"/>
</dbReference>
<evidence type="ECO:0000256" key="10">
    <source>
        <dbReference type="SAM" id="Phobius"/>
    </source>
</evidence>
<dbReference type="GO" id="GO:0008270">
    <property type="term" value="F:zinc ion binding"/>
    <property type="evidence" value="ECO:0007669"/>
    <property type="project" value="UniProtKB-UniRule"/>
</dbReference>
<dbReference type="RefSeq" id="WP_017747031.1">
    <property type="nucleotide sequence ID" value="NZ_KQ976354.1"/>
</dbReference>
<accession>A0A139X5U5</accession>
<gene>
    <name evidence="11" type="ORF">WA1_29375</name>
</gene>
<dbReference type="OrthoDB" id="9797527at2"/>
<dbReference type="InterPro" id="IPR006311">
    <property type="entry name" value="TAT_signal"/>
</dbReference>
<comment type="function">
    <text evidence="6">Catalyzes the reversible hydration of carbon dioxide to form bicarbonate.</text>
</comment>
<keyword evidence="10" id="KW-0472">Membrane</keyword>
<evidence type="ECO:0000313" key="12">
    <source>
        <dbReference type="Proteomes" id="UP000076925"/>
    </source>
</evidence>
<keyword evidence="4 8" id="KW-0862">Zinc</keyword>
<organism evidence="11 12">
    <name type="scientific">Scytonema hofmannii PCC 7110</name>
    <dbReference type="NCBI Taxonomy" id="128403"/>
    <lineage>
        <taxon>Bacteria</taxon>
        <taxon>Bacillati</taxon>
        <taxon>Cyanobacteriota</taxon>
        <taxon>Cyanophyceae</taxon>
        <taxon>Nostocales</taxon>
        <taxon>Scytonemataceae</taxon>
        <taxon>Scytonema</taxon>
    </lineage>
</organism>